<protein>
    <submittedName>
        <fullName evidence="1">Uncharacterized protein</fullName>
    </submittedName>
</protein>
<dbReference type="Proteomes" id="UP001154078">
    <property type="component" value="Chromosome 7"/>
</dbReference>
<dbReference type="PANTHER" id="PTHR31025:SF22">
    <property type="entry name" value="IP13529P"/>
    <property type="match status" value="1"/>
</dbReference>
<dbReference type="PANTHER" id="PTHR31025">
    <property type="entry name" value="SI:CH211-196P9.1-RELATED"/>
    <property type="match status" value="1"/>
</dbReference>
<gene>
    <name evidence="1" type="ORF">MELIAE_LOCUS9970</name>
</gene>
<keyword evidence="2" id="KW-1185">Reference proteome</keyword>
<evidence type="ECO:0000313" key="1">
    <source>
        <dbReference type="EMBL" id="CAH0560167.1"/>
    </source>
</evidence>
<name>A0A9P0FM00_BRAAE</name>
<organism evidence="1 2">
    <name type="scientific">Brassicogethes aeneus</name>
    <name type="common">Rape pollen beetle</name>
    <name type="synonym">Meligethes aeneus</name>
    <dbReference type="NCBI Taxonomy" id="1431903"/>
    <lineage>
        <taxon>Eukaryota</taxon>
        <taxon>Metazoa</taxon>
        <taxon>Ecdysozoa</taxon>
        <taxon>Arthropoda</taxon>
        <taxon>Hexapoda</taxon>
        <taxon>Insecta</taxon>
        <taxon>Pterygota</taxon>
        <taxon>Neoptera</taxon>
        <taxon>Endopterygota</taxon>
        <taxon>Coleoptera</taxon>
        <taxon>Polyphaga</taxon>
        <taxon>Cucujiformia</taxon>
        <taxon>Nitidulidae</taxon>
        <taxon>Meligethinae</taxon>
        <taxon>Brassicogethes</taxon>
    </lineage>
</organism>
<dbReference type="OrthoDB" id="8806090at2759"/>
<evidence type="ECO:0000313" key="2">
    <source>
        <dbReference type="Proteomes" id="UP001154078"/>
    </source>
</evidence>
<dbReference type="AlphaFoldDB" id="A0A9P0FM00"/>
<proteinExistence type="predicted"/>
<dbReference type="EMBL" id="OV121138">
    <property type="protein sequence ID" value="CAH0560167.1"/>
    <property type="molecule type" value="Genomic_DNA"/>
</dbReference>
<sequence>MHNPRLRRKVVSMVVDEMRNIKAYIPMKAFRYIAKKILDKFPQFFKDVDEDDVELGDGTFSLVNQLYDHLPLNPSKNRKSLTGCYNWGPSTSTSTTDEETLKNISKTTKYGDCNYTEILEKTYAIIRNFLNAGDPTIFEIKKEWPILFSSNSIFWHFQKLTGTSIHFLDQLKEKSSKILKTIKYDKKKDILYERVGPELEILVRLSEHFKEDINLFYVENKTIDIEEIKDKLPLSPFLLKCETTGLYHVFIEREIVNMEGYNNLLMGFKVAFAMYFILNPSYPKKLETTL</sequence>
<accession>A0A9P0FM00</accession>
<reference evidence="1" key="1">
    <citation type="submission" date="2021-12" db="EMBL/GenBank/DDBJ databases">
        <authorList>
            <person name="King R."/>
        </authorList>
    </citation>
    <scope>NUCLEOTIDE SEQUENCE</scope>
</reference>